<dbReference type="EMBL" id="JABFTP020000165">
    <property type="protein sequence ID" value="KAL3285392.1"/>
    <property type="molecule type" value="Genomic_DNA"/>
</dbReference>
<dbReference type="PANTHER" id="PTHR28637:SF1">
    <property type="entry name" value="DNA REPLICATION FACTOR CDT1"/>
    <property type="match status" value="1"/>
</dbReference>
<organism evidence="4 5">
    <name type="scientific">Cryptolaemus montrouzieri</name>
    <dbReference type="NCBI Taxonomy" id="559131"/>
    <lineage>
        <taxon>Eukaryota</taxon>
        <taxon>Metazoa</taxon>
        <taxon>Ecdysozoa</taxon>
        <taxon>Arthropoda</taxon>
        <taxon>Hexapoda</taxon>
        <taxon>Insecta</taxon>
        <taxon>Pterygota</taxon>
        <taxon>Neoptera</taxon>
        <taxon>Endopterygota</taxon>
        <taxon>Coleoptera</taxon>
        <taxon>Polyphaga</taxon>
        <taxon>Cucujiformia</taxon>
        <taxon>Coccinelloidea</taxon>
        <taxon>Coccinellidae</taxon>
        <taxon>Scymninae</taxon>
        <taxon>Scymnini</taxon>
        <taxon>Cryptolaemus</taxon>
    </lineage>
</organism>
<comment type="similarity">
    <text evidence="1">Belongs to the Cdt1 family.</text>
</comment>
<feature type="domain" description="DNA replication factor Cdt1 C-terminal" evidence="3">
    <location>
        <begin position="4"/>
        <end position="81"/>
    </location>
</feature>
<dbReference type="CDD" id="cd08767">
    <property type="entry name" value="Cdt1_c"/>
    <property type="match status" value="1"/>
</dbReference>
<dbReference type="InterPro" id="IPR032054">
    <property type="entry name" value="Cdt1_C"/>
</dbReference>
<dbReference type="Pfam" id="PF16679">
    <property type="entry name" value="CDT1_C"/>
    <property type="match status" value="1"/>
</dbReference>
<comment type="caution">
    <text evidence="4">The sequence shown here is derived from an EMBL/GenBank/DDBJ whole genome shotgun (WGS) entry which is preliminary data.</text>
</comment>
<keyword evidence="5" id="KW-1185">Reference proteome</keyword>
<reference evidence="4 5" key="1">
    <citation type="journal article" date="2021" name="BMC Biol.">
        <title>Horizontally acquired antibacterial genes associated with adaptive radiation of ladybird beetles.</title>
        <authorList>
            <person name="Li H.S."/>
            <person name="Tang X.F."/>
            <person name="Huang Y.H."/>
            <person name="Xu Z.Y."/>
            <person name="Chen M.L."/>
            <person name="Du X.Y."/>
            <person name="Qiu B.Y."/>
            <person name="Chen P.T."/>
            <person name="Zhang W."/>
            <person name="Slipinski A."/>
            <person name="Escalona H.E."/>
            <person name="Waterhouse R.M."/>
            <person name="Zwick A."/>
            <person name="Pang H."/>
        </authorList>
    </citation>
    <scope>NUCLEOTIDE SEQUENCE [LARGE SCALE GENOMIC DNA]</scope>
    <source>
        <strain evidence="4">SYSU2018</strain>
    </source>
</reference>
<evidence type="ECO:0000313" key="4">
    <source>
        <dbReference type="EMBL" id="KAL3285392.1"/>
    </source>
</evidence>
<evidence type="ECO:0000259" key="3">
    <source>
        <dbReference type="Pfam" id="PF16679"/>
    </source>
</evidence>
<name>A0ABD2P412_9CUCU</name>
<accession>A0ABD2P412</accession>
<gene>
    <name evidence="4" type="ORF">HHI36_019496</name>
</gene>
<dbReference type="PANTHER" id="PTHR28637">
    <property type="entry name" value="DNA REPLICATION FACTOR CDT1"/>
    <property type="match status" value="1"/>
</dbReference>
<proteinExistence type="inferred from homology"/>
<evidence type="ECO:0000256" key="1">
    <source>
        <dbReference type="ARBA" id="ARBA00008356"/>
    </source>
</evidence>
<sequence>MILMTRTVEKDKELQIYSRLPELARLLLYMFVSEKKSSLPLSHVTEKLENCYRITLTESEMKDHIELLAKELPDWLVLHKNSEKIPFVKIDRRADLSVITSKLEASIKAKYDS</sequence>
<dbReference type="InterPro" id="IPR045173">
    <property type="entry name" value="Cdt1"/>
</dbReference>
<dbReference type="Gene3D" id="1.10.10.1420">
    <property type="entry name" value="DNA replication factor Cdt1, C-terminal WH domain"/>
    <property type="match status" value="1"/>
</dbReference>
<dbReference type="Proteomes" id="UP001516400">
    <property type="component" value="Unassembled WGS sequence"/>
</dbReference>
<evidence type="ECO:0000313" key="5">
    <source>
        <dbReference type="Proteomes" id="UP001516400"/>
    </source>
</evidence>
<evidence type="ECO:0000256" key="2">
    <source>
        <dbReference type="ARBA" id="ARBA00023306"/>
    </source>
</evidence>
<dbReference type="AlphaFoldDB" id="A0ABD2P412"/>
<dbReference type="InterPro" id="IPR038090">
    <property type="entry name" value="Cdt1_C_WH_dom_sf"/>
</dbReference>
<protein>
    <recommendedName>
        <fullName evidence="3">DNA replication factor Cdt1 C-terminal domain-containing protein</fullName>
    </recommendedName>
</protein>
<keyword evidence="2" id="KW-0131">Cell cycle</keyword>